<evidence type="ECO:0000313" key="3">
    <source>
        <dbReference type="EMBL" id="GLL01578.1"/>
    </source>
</evidence>
<evidence type="ECO:0000259" key="2">
    <source>
        <dbReference type="SMART" id="SM00530"/>
    </source>
</evidence>
<gene>
    <name evidence="3" type="ORF">GCM10017581_033200</name>
</gene>
<keyword evidence="1" id="KW-0812">Transmembrane</keyword>
<feature type="domain" description="HTH cro/C1-type" evidence="2">
    <location>
        <begin position="8"/>
        <end position="64"/>
    </location>
</feature>
<reference evidence="3" key="1">
    <citation type="journal article" date="2014" name="Int. J. Syst. Evol. Microbiol.">
        <title>Complete genome sequence of Corynebacterium casei LMG S-19264T (=DSM 44701T), isolated from a smear-ripened cheese.</title>
        <authorList>
            <consortium name="US DOE Joint Genome Institute (JGI-PGF)"/>
            <person name="Walter F."/>
            <person name="Albersmeier A."/>
            <person name="Kalinowski J."/>
            <person name="Ruckert C."/>
        </authorList>
    </citation>
    <scope>NUCLEOTIDE SEQUENCE</scope>
    <source>
        <strain evidence="3">VKM Ac-1321</strain>
    </source>
</reference>
<dbReference type="InterPro" id="IPR001387">
    <property type="entry name" value="Cro/C1-type_HTH"/>
</dbReference>
<evidence type="ECO:0000313" key="4">
    <source>
        <dbReference type="Proteomes" id="UP001143480"/>
    </source>
</evidence>
<keyword evidence="1" id="KW-1133">Transmembrane helix</keyword>
<dbReference type="EMBL" id="BSFP01000017">
    <property type="protein sequence ID" value="GLL01578.1"/>
    <property type="molecule type" value="Genomic_DNA"/>
</dbReference>
<organism evidence="3 4">
    <name type="scientific">Dactylosporangium matsuzakiense</name>
    <dbReference type="NCBI Taxonomy" id="53360"/>
    <lineage>
        <taxon>Bacteria</taxon>
        <taxon>Bacillati</taxon>
        <taxon>Actinomycetota</taxon>
        <taxon>Actinomycetes</taxon>
        <taxon>Micromonosporales</taxon>
        <taxon>Micromonosporaceae</taxon>
        <taxon>Dactylosporangium</taxon>
    </lineage>
</organism>
<dbReference type="AlphaFoldDB" id="A0A9W6KI22"/>
<protein>
    <recommendedName>
        <fullName evidence="2">HTH cro/C1-type domain-containing protein</fullName>
    </recommendedName>
</protein>
<accession>A0A9W6KI22</accession>
<dbReference type="SMART" id="SM00530">
    <property type="entry name" value="HTH_XRE"/>
    <property type="match status" value="1"/>
</dbReference>
<sequence length="254" mass="27294">MITEFVADLARLRQEAGQPSLRRMAEKGHYSHTALSSVLSGKRLPSQELTMAFVRACDGDESVWRARWEREHAELNPPPAPAAALPAAPPRRRPAWWTIAAPVALSLLLAAGIAGYLATRPAERTAPAAPVALDGTDPQEQHCQADAVSVHTEPVPGYGSLTLRHSPHCRAVWPLYVSTEQVPPGVTISLRAVRPADGAESRFDYPYMVQHQVYSVFGNILATGRGCVEVTIEISSADPATVLARAATPCLSPA</sequence>
<dbReference type="Proteomes" id="UP001143480">
    <property type="component" value="Unassembled WGS sequence"/>
</dbReference>
<comment type="caution">
    <text evidence="3">The sequence shown here is derived from an EMBL/GenBank/DDBJ whole genome shotgun (WGS) entry which is preliminary data.</text>
</comment>
<dbReference type="CDD" id="cd00093">
    <property type="entry name" value="HTH_XRE"/>
    <property type="match status" value="1"/>
</dbReference>
<dbReference type="RefSeq" id="WP_261964307.1">
    <property type="nucleotide sequence ID" value="NZ_BAAAXA010000003.1"/>
</dbReference>
<proteinExistence type="predicted"/>
<reference evidence="3" key="2">
    <citation type="submission" date="2023-01" db="EMBL/GenBank/DDBJ databases">
        <authorList>
            <person name="Sun Q."/>
            <person name="Evtushenko L."/>
        </authorList>
    </citation>
    <scope>NUCLEOTIDE SEQUENCE</scope>
    <source>
        <strain evidence="3">VKM Ac-1321</strain>
    </source>
</reference>
<evidence type="ECO:0000256" key="1">
    <source>
        <dbReference type="SAM" id="Phobius"/>
    </source>
</evidence>
<keyword evidence="4" id="KW-1185">Reference proteome</keyword>
<dbReference type="Pfam" id="PF10901">
    <property type="entry name" value="DUF2690"/>
    <property type="match status" value="1"/>
</dbReference>
<feature type="transmembrane region" description="Helical" evidence="1">
    <location>
        <begin position="95"/>
        <end position="118"/>
    </location>
</feature>
<dbReference type="InterPro" id="IPR021224">
    <property type="entry name" value="DUF2690"/>
</dbReference>
<name>A0A9W6KI22_9ACTN</name>
<keyword evidence="1" id="KW-0472">Membrane</keyword>